<accession>A0A098EFL9</accession>
<dbReference type="Gene3D" id="3.90.550.10">
    <property type="entry name" value="Spore Coat Polysaccharide Biosynthesis Protein SpsA, Chain A"/>
    <property type="match status" value="1"/>
</dbReference>
<sequence length="287" mass="33607">MLTIFAAPKPFKGEFNLIQKNAIRSWINLGNDVEIILFGNEERIKEIAEELNIKHFPEVIKNEFGIPLVNDIFGKARKAAKHNILCYLNADIILMSDFIRAVEKVKVVKKFLMVGQRWDFDLREQIDFQNPNWENNLKKEVLKKGKLHPQTGIDCFVFKKGLFQNIPSFAIGRIAWDEWLLWYAWKNKVKIIDATKEVMIVHQNHSYLTKTGENFDPWKTKDSKRNLKLAGGYEHCFTIKDATHILTEKGIQEAPPMSLIRRLEILQFIGFFVRQRKKITKFFTKKG</sequence>
<organism evidence="1">
    <name type="scientific">groundwater metagenome</name>
    <dbReference type="NCBI Taxonomy" id="717931"/>
    <lineage>
        <taxon>unclassified sequences</taxon>
        <taxon>metagenomes</taxon>
        <taxon>ecological metagenomes</taxon>
    </lineage>
</organism>
<proteinExistence type="predicted"/>
<dbReference type="EMBL" id="CCXY01000422">
    <property type="protein sequence ID" value="CEG13840.1"/>
    <property type="molecule type" value="Genomic_DNA"/>
</dbReference>
<dbReference type="GO" id="GO:0016757">
    <property type="term" value="F:glycosyltransferase activity"/>
    <property type="evidence" value="ECO:0007669"/>
    <property type="project" value="InterPro"/>
</dbReference>
<dbReference type="SUPFAM" id="SSF53448">
    <property type="entry name" value="Nucleotide-diphospho-sugar transferases"/>
    <property type="match status" value="1"/>
</dbReference>
<evidence type="ECO:0008006" key="2">
    <source>
        <dbReference type="Google" id="ProtNLM"/>
    </source>
</evidence>
<dbReference type="InterPro" id="IPR044575">
    <property type="entry name" value="RAY1-like"/>
</dbReference>
<dbReference type="PANTHER" id="PTHR47483">
    <property type="entry name" value="BETA-ARABINOFURANOSYLTRANSFERASE RAY1"/>
    <property type="match status" value="1"/>
</dbReference>
<dbReference type="PANTHER" id="PTHR47483:SF1">
    <property type="entry name" value="BETA-ARABINOFURANOSYLTRANSFERASE RAY1"/>
    <property type="match status" value="1"/>
</dbReference>
<dbReference type="InterPro" id="IPR029044">
    <property type="entry name" value="Nucleotide-diphossugar_trans"/>
</dbReference>
<reference evidence="1" key="1">
    <citation type="submission" date="2014-09" db="EMBL/GenBank/DDBJ databases">
        <authorList>
            <person name="Probst J Alexander"/>
        </authorList>
    </citation>
    <scope>NUCLEOTIDE SEQUENCE</scope>
</reference>
<name>A0A098EFL9_9ZZZZ</name>
<gene>
    <name evidence="1" type="ORF">MSIBF_A580004</name>
</gene>
<protein>
    <recommendedName>
        <fullName evidence="2">Glycosyltransferase 2-like domain-containing protein</fullName>
    </recommendedName>
</protein>
<evidence type="ECO:0000313" key="1">
    <source>
        <dbReference type="EMBL" id="CEG13840.1"/>
    </source>
</evidence>
<dbReference type="AlphaFoldDB" id="A0A098EFL9"/>